<reference evidence="4 5" key="1">
    <citation type="submission" date="2019-11" db="EMBL/GenBank/DDBJ databases">
        <title>Maribacter lutea sp. nov., a marine bacterium isolated from intertidal sand.</title>
        <authorList>
            <person name="Liu A."/>
        </authorList>
    </citation>
    <scope>NUCLEOTIDE SEQUENCE [LARGE SCALE GENOMIC DNA]</scope>
    <source>
        <strain evidence="4 5">RZ05</strain>
    </source>
</reference>
<dbReference type="Pfam" id="PF18962">
    <property type="entry name" value="Por_Secre_tail"/>
    <property type="match status" value="1"/>
</dbReference>
<dbReference type="InterPro" id="IPR026444">
    <property type="entry name" value="Secre_tail"/>
</dbReference>
<dbReference type="OrthoDB" id="1446312at2"/>
<dbReference type="Proteomes" id="UP000443153">
    <property type="component" value="Unassembled WGS sequence"/>
</dbReference>
<evidence type="ECO:0000313" key="4">
    <source>
        <dbReference type="EMBL" id="MRX63409.1"/>
    </source>
</evidence>
<keyword evidence="5" id="KW-1185">Reference proteome</keyword>
<sequence>MTMRRAFYIFMLILLCSFAGQAQDISQNGNQVSQNSVAQKVKVFPNPATNVVNILGLKNSNRADIVISDVYGNSLLRYQWQIKTNALNIPIASLSAGIYMVTIISQEQKVQTKFYKK</sequence>
<feature type="domain" description="Secretion system C-terminal sorting" evidence="3">
    <location>
        <begin position="43"/>
        <end position="114"/>
    </location>
</feature>
<dbReference type="NCBIfam" id="TIGR04183">
    <property type="entry name" value="Por_Secre_tail"/>
    <property type="match status" value="1"/>
</dbReference>
<feature type="chain" id="PRO_5026060704" evidence="2">
    <location>
        <begin position="23"/>
        <end position="117"/>
    </location>
</feature>
<evidence type="ECO:0000256" key="1">
    <source>
        <dbReference type="ARBA" id="ARBA00022729"/>
    </source>
</evidence>
<feature type="signal peptide" evidence="2">
    <location>
        <begin position="1"/>
        <end position="22"/>
    </location>
</feature>
<evidence type="ECO:0000313" key="5">
    <source>
        <dbReference type="Proteomes" id="UP000443153"/>
    </source>
</evidence>
<keyword evidence="1 2" id="KW-0732">Signal</keyword>
<accession>A0A6I2MLC6</accession>
<organism evidence="4 5">
    <name type="scientific">Maribacter luteus</name>
    <dbReference type="NCBI Taxonomy" id="2594478"/>
    <lineage>
        <taxon>Bacteria</taxon>
        <taxon>Pseudomonadati</taxon>
        <taxon>Bacteroidota</taxon>
        <taxon>Flavobacteriia</taxon>
        <taxon>Flavobacteriales</taxon>
        <taxon>Flavobacteriaceae</taxon>
        <taxon>Maribacter</taxon>
    </lineage>
</organism>
<proteinExistence type="predicted"/>
<protein>
    <submittedName>
        <fullName evidence="4">T9SS type A sorting domain-containing protein</fullName>
    </submittedName>
</protein>
<comment type="caution">
    <text evidence="4">The sequence shown here is derived from an EMBL/GenBank/DDBJ whole genome shotgun (WGS) entry which is preliminary data.</text>
</comment>
<evidence type="ECO:0000256" key="2">
    <source>
        <dbReference type="SAM" id="SignalP"/>
    </source>
</evidence>
<dbReference type="AlphaFoldDB" id="A0A6I2MLC6"/>
<dbReference type="EMBL" id="WKJH01000002">
    <property type="protein sequence ID" value="MRX63409.1"/>
    <property type="molecule type" value="Genomic_DNA"/>
</dbReference>
<name>A0A6I2MLC6_9FLAO</name>
<evidence type="ECO:0000259" key="3">
    <source>
        <dbReference type="Pfam" id="PF18962"/>
    </source>
</evidence>
<gene>
    <name evidence="4" type="ORF">GJ691_04420</name>
</gene>